<dbReference type="OrthoDB" id="9786661at2"/>
<reference evidence="7 8" key="1">
    <citation type="journal article" date="2014" name="Genome Announc.">
        <title>Draft Genome Sequence of Lutibaculum baratangense Strain AMV1T, Isolated from a Mud Volcano in Andamans, India.</title>
        <authorList>
            <person name="Singh A."/>
            <person name="Sreenivas A."/>
            <person name="Sathyanarayana Reddy G."/>
            <person name="Pinnaka A.K."/>
            <person name="Shivaji S."/>
        </authorList>
    </citation>
    <scope>NUCLEOTIDE SEQUENCE [LARGE SCALE GENOMIC DNA]</scope>
    <source>
        <strain evidence="7 8">AMV1</strain>
    </source>
</reference>
<dbReference type="EC" id="3.2.1.52" evidence="3"/>
<comment type="caution">
    <text evidence="7">The sequence shown here is derived from an EMBL/GenBank/DDBJ whole genome shotgun (WGS) entry which is preliminary data.</text>
</comment>
<evidence type="ECO:0000256" key="1">
    <source>
        <dbReference type="ARBA" id="ARBA00001231"/>
    </source>
</evidence>
<dbReference type="InterPro" id="IPR019800">
    <property type="entry name" value="Glyco_hydro_3_AS"/>
</dbReference>
<gene>
    <name evidence="7" type="ORF">N177_3609</name>
</gene>
<dbReference type="RefSeq" id="WP_023433727.1">
    <property type="nucleotide sequence ID" value="NZ_AWXZ01000039.1"/>
</dbReference>
<keyword evidence="4 7" id="KW-0378">Hydrolase</keyword>
<dbReference type="GO" id="GO:0004563">
    <property type="term" value="F:beta-N-acetylhexosaminidase activity"/>
    <property type="evidence" value="ECO:0007669"/>
    <property type="project" value="UniProtKB-EC"/>
</dbReference>
<comment type="similarity">
    <text evidence="2">Belongs to the glycosyl hydrolase 3 family.</text>
</comment>
<evidence type="ECO:0000256" key="3">
    <source>
        <dbReference type="ARBA" id="ARBA00012663"/>
    </source>
</evidence>
<dbReference type="EMBL" id="AWXZ01000039">
    <property type="protein sequence ID" value="ESR23541.1"/>
    <property type="molecule type" value="Genomic_DNA"/>
</dbReference>
<dbReference type="InterPro" id="IPR001764">
    <property type="entry name" value="Glyco_hydro_3_N"/>
</dbReference>
<evidence type="ECO:0000313" key="8">
    <source>
        <dbReference type="Proteomes" id="UP000017819"/>
    </source>
</evidence>
<dbReference type="PANTHER" id="PTHR30480">
    <property type="entry name" value="BETA-HEXOSAMINIDASE-RELATED"/>
    <property type="match status" value="1"/>
</dbReference>
<dbReference type="GO" id="GO:0005975">
    <property type="term" value="P:carbohydrate metabolic process"/>
    <property type="evidence" value="ECO:0007669"/>
    <property type="project" value="InterPro"/>
</dbReference>
<evidence type="ECO:0000256" key="2">
    <source>
        <dbReference type="ARBA" id="ARBA00005336"/>
    </source>
</evidence>
<dbReference type="GO" id="GO:0009254">
    <property type="term" value="P:peptidoglycan turnover"/>
    <property type="evidence" value="ECO:0007669"/>
    <property type="project" value="TreeGrafter"/>
</dbReference>
<name>V4RBL2_9HYPH</name>
<protein>
    <recommendedName>
        <fullName evidence="3">beta-N-acetylhexosaminidase</fullName>
        <ecNumber evidence="3">3.2.1.52</ecNumber>
    </recommendedName>
</protein>
<sequence>MTKALIVGCAGPELTAEEADFLRKVDPWGFILFARNCPSPTAVEALVAAFRETVGREDAPVLIDQEGGRVQRLKPPYWAQYPCAADIGKVHARDPAAGVEAARLTGRLIAEDLRLLGITVDCLPLLDVRDESGHDVIGDRSFGSDPRAVAELGRALAEGLRAGGVSPVMKHLPGHGRAGADSHLELPRVDAPLEELRRVDFAPFHDLSDLPMAMTAHVLYTAIDAERCATISSKVIADVIRGEIGFDGLLMSDDLSMEALSGSLAERAEAAFAAGCDVALHCNGKLKEMREVASVSPELDGRAAERAEAAQTWPRRDWTDTVEARSELMRLLGRDEA</sequence>
<dbReference type="SUPFAM" id="SSF51445">
    <property type="entry name" value="(Trans)glycosidases"/>
    <property type="match status" value="1"/>
</dbReference>
<keyword evidence="5 7" id="KW-0326">Glycosidase</keyword>
<dbReference type="PANTHER" id="PTHR30480:SF13">
    <property type="entry name" value="BETA-HEXOSAMINIDASE"/>
    <property type="match status" value="1"/>
</dbReference>
<dbReference type="InterPro" id="IPR050226">
    <property type="entry name" value="NagZ_Beta-hexosaminidase"/>
</dbReference>
<proteinExistence type="inferred from homology"/>
<organism evidence="7 8">
    <name type="scientific">Lutibaculum baratangense AMV1</name>
    <dbReference type="NCBI Taxonomy" id="631454"/>
    <lineage>
        <taxon>Bacteria</taxon>
        <taxon>Pseudomonadati</taxon>
        <taxon>Pseudomonadota</taxon>
        <taxon>Alphaproteobacteria</taxon>
        <taxon>Hyphomicrobiales</taxon>
        <taxon>Tepidamorphaceae</taxon>
        <taxon>Lutibaculum</taxon>
    </lineage>
</organism>
<comment type="catalytic activity">
    <reaction evidence="1">
        <text>Hydrolysis of terminal non-reducing N-acetyl-D-hexosamine residues in N-acetyl-beta-D-hexosaminides.</text>
        <dbReference type="EC" id="3.2.1.52"/>
    </reaction>
</comment>
<dbReference type="PROSITE" id="PS00775">
    <property type="entry name" value="GLYCOSYL_HYDROL_F3"/>
    <property type="match status" value="1"/>
</dbReference>
<dbReference type="InterPro" id="IPR017853">
    <property type="entry name" value="GH"/>
</dbReference>
<evidence type="ECO:0000259" key="6">
    <source>
        <dbReference type="Pfam" id="PF00933"/>
    </source>
</evidence>
<accession>V4RBL2</accession>
<feature type="domain" description="Glycoside hydrolase family 3 N-terminal" evidence="6">
    <location>
        <begin position="16"/>
        <end position="295"/>
    </location>
</feature>
<dbReference type="PATRIC" id="fig|631454.5.peg.3570"/>
<dbReference type="Gene3D" id="3.20.20.300">
    <property type="entry name" value="Glycoside hydrolase, family 3, N-terminal domain"/>
    <property type="match status" value="1"/>
</dbReference>
<keyword evidence="8" id="KW-1185">Reference proteome</keyword>
<dbReference type="STRING" id="631454.N177_3609"/>
<dbReference type="InterPro" id="IPR036962">
    <property type="entry name" value="Glyco_hydro_3_N_sf"/>
</dbReference>
<dbReference type="eggNOG" id="COG1472">
    <property type="taxonomic scope" value="Bacteria"/>
</dbReference>
<evidence type="ECO:0000256" key="5">
    <source>
        <dbReference type="ARBA" id="ARBA00023295"/>
    </source>
</evidence>
<dbReference type="Pfam" id="PF00933">
    <property type="entry name" value="Glyco_hydro_3"/>
    <property type="match status" value="1"/>
</dbReference>
<evidence type="ECO:0000256" key="4">
    <source>
        <dbReference type="ARBA" id="ARBA00022801"/>
    </source>
</evidence>
<dbReference type="NCBIfam" id="NF003740">
    <property type="entry name" value="PRK05337.1"/>
    <property type="match status" value="1"/>
</dbReference>
<dbReference type="AlphaFoldDB" id="V4RBL2"/>
<dbReference type="Proteomes" id="UP000017819">
    <property type="component" value="Unassembled WGS sequence"/>
</dbReference>
<evidence type="ECO:0000313" key="7">
    <source>
        <dbReference type="EMBL" id="ESR23541.1"/>
    </source>
</evidence>